<dbReference type="InterPro" id="IPR050883">
    <property type="entry name" value="PNGase"/>
</dbReference>
<sequence length="1054" mass="112108">MKIRILARRARRMKSHAAASLAIALAAGLIGPALVAQPASAAGPIANPAASVNTFIGTKDEGNTFPGASAPFGMAQVSPTGKHFAGWQYDDTTVRGFGHSYLSGAGCWEQGGLLSVLPTTGEVGPGKSFDTSNGRTFDHTRYAATLTHDGEIGTAGYYRTRLTSSGGIDVEATASTRVGVQRYTFPATGNANVFLNTGQANQTLKVKNSSITIVGDRTVVSEIRVQGFCSGKDFEYTTWFATRFDRPFASAGTWNETGGMPGSTAQPSGPGQKGAWVSFDTSENRTVQLSTGLSFTGMAGAIANLVEEGLDDNGAIIPFDAVKDATVAEWNTELRKATTYGGAANDNVTFYTALYHAFLQPITSTDVDGRYRGFDDKNHVADGWTYYQWFSLWDTYRSQNQLLAMLQPERAQDMARSVLTIQQQGGWLPRWAYANYEANVMTGDPASPFLADLWRFGAVQGGVTLGAEDTLSGTAVELDEKLLLAALLENIDTAPPAGSQFAGRSAIADYIAKGYVPTNRWAPKKGMDTDEHHGGSATMEYAVGDCAVSLVAEGLGDNATAVRLASRASNWKNVWNRAATETGYTGFPRERNADGSWGGNTGGFQEGTAWQYQWLAWQDADGLAEAIGGVGQAISRLDKFFDIGRVFTDPAGAARGSWVTGALDYNRIEYNPNNEPNLHAAWMYNFYGEPAKASAVNRAAQTLFTNKPNGVTGNDDLGTMSAWYAFSALGMYPSVPGSGDLLLHAPRFPRLDLDFGDTTLTIKADGADGSKLQYIDGVSFNGTPQSASYTNWDRLKKGGTLEVTLTADASTTWGEASADRPKAPCSSVVDEVAPTVRLNTAPVTPASGWHTAGVTVSATADDNDSRTPSIETRLDGGEWQPYTAEILFAADGVHILEARAIDKAGNISEIARARVAIDMTAPVTTVQLPVADAKVTTVKLVFDAEDALSGVAFTEYRIGEEEWSAAPADGVKFDKAGSHSVSYRTTDRAGNVEVARTLTVTVRDGSTDPVVTTTLTRDGGLATTGFSMAGLGLLATLLVFTGAVIAIAIRRRRA</sequence>
<dbReference type="Gene3D" id="2.60.40.10">
    <property type="entry name" value="Immunoglobulins"/>
    <property type="match status" value="1"/>
</dbReference>
<dbReference type="PANTHER" id="PTHR12143">
    <property type="entry name" value="PEPTIDE N-GLYCANASE PNGASE -RELATED"/>
    <property type="match status" value="1"/>
</dbReference>
<dbReference type="InterPro" id="IPR058094">
    <property type="entry name" value="Ig-like_OmpL47-like"/>
</dbReference>
<dbReference type="EMBL" id="JBHMBC010000021">
    <property type="protein sequence ID" value="MFB9820437.1"/>
    <property type="molecule type" value="Genomic_DNA"/>
</dbReference>
<organism evidence="5 6">
    <name type="scientific">Arthrobacter ramosus</name>
    <dbReference type="NCBI Taxonomy" id="1672"/>
    <lineage>
        <taxon>Bacteria</taxon>
        <taxon>Bacillati</taxon>
        <taxon>Actinomycetota</taxon>
        <taxon>Actinomycetes</taxon>
        <taxon>Micrococcales</taxon>
        <taxon>Micrococcaceae</taxon>
        <taxon>Arthrobacter</taxon>
    </lineage>
</organism>
<accession>A0ABV5Y0C4</accession>
<dbReference type="NCBIfam" id="TIGR01180">
    <property type="entry name" value="aman2_put"/>
    <property type="match status" value="1"/>
</dbReference>
<evidence type="ECO:0000256" key="2">
    <source>
        <dbReference type="SAM" id="SignalP"/>
    </source>
</evidence>
<dbReference type="InterPro" id="IPR012939">
    <property type="entry name" value="Glyco_hydro_92"/>
</dbReference>
<dbReference type="Pfam" id="PF07971">
    <property type="entry name" value="Glyco_hydro_92"/>
    <property type="match status" value="1"/>
</dbReference>
<keyword evidence="1" id="KW-0812">Transmembrane</keyword>
<dbReference type="EC" id="3.2.1.-" evidence="5"/>
<dbReference type="GO" id="GO:0016798">
    <property type="term" value="F:hydrolase activity, acting on glycosyl bonds"/>
    <property type="evidence" value="ECO:0007669"/>
    <property type="project" value="UniProtKB-KW"/>
</dbReference>
<keyword evidence="1" id="KW-1133">Transmembrane helix</keyword>
<name>A0ABV5Y0C4_ARTRM</name>
<dbReference type="InterPro" id="IPR008928">
    <property type="entry name" value="6-hairpin_glycosidase_sf"/>
</dbReference>
<dbReference type="RefSeq" id="WP_234750831.1">
    <property type="nucleotide sequence ID" value="NZ_BAAAWN010000001.1"/>
</dbReference>
<feature type="chain" id="PRO_5045690685" evidence="2">
    <location>
        <begin position="42"/>
        <end position="1054"/>
    </location>
</feature>
<evidence type="ECO:0000259" key="3">
    <source>
        <dbReference type="Pfam" id="PF07971"/>
    </source>
</evidence>
<dbReference type="InterPro" id="IPR014718">
    <property type="entry name" value="GH-type_carb-bd"/>
</dbReference>
<feature type="domain" description="Glycosyl hydrolase family 92 N-terminal" evidence="4">
    <location>
        <begin position="52"/>
        <end position="294"/>
    </location>
</feature>
<evidence type="ECO:0000313" key="6">
    <source>
        <dbReference type="Proteomes" id="UP001589702"/>
    </source>
</evidence>
<evidence type="ECO:0000256" key="1">
    <source>
        <dbReference type="SAM" id="Phobius"/>
    </source>
</evidence>
<dbReference type="SUPFAM" id="SSF48208">
    <property type="entry name" value="Six-hairpin glycosidases"/>
    <property type="match status" value="1"/>
</dbReference>
<dbReference type="Gene3D" id="1.20.1050.60">
    <property type="entry name" value="alpha-1,2-mannosidase"/>
    <property type="match status" value="1"/>
</dbReference>
<dbReference type="Gene3D" id="1.20.1610.10">
    <property type="entry name" value="alpha-1,2-mannosidases domains"/>
    <property type="match status" value="1"/>
</dbReference>
<dbReference type="InterPro" id="IPR041371">
    <property type="entry name" value="GH92_N"/>
</dbReference>
<feature type="domain" description="Glycosyl hydrolase family 92" evidence="3">
    <location>
        <begin position="317"/>
        <end position="806"/>
    </location>
</feature>
<dbReference type="NCBIfam" id="NF047446">
    <property type="entry name" value="barrel_OmpL47"/>
    <property type="match status" value="2"/>
</dbReference>
<evidence type="ECO:0000313" key="5">
    <source>
        <dbReference type="EMBL" id="MFB9820437.1"/>
    </source>
</evidence>
<feature type="signal peptide" evidence="2">
    <location>
        <begin position="1"/>
        <end position="41"/>
    </location>
</feature>
<dbReference type="Proteomes" id="UP001589702">
    <property type="component" value="Unassembled WGS sequence"/>
</dbReference>
<keyword evidence="6" id="KW-1185">Reference proteome</keyword>
<feature type="transmembrane region" description="Helical" evidence="1">
    <location>
        <begin position="1026"/>
        <end position="1049"/>
    </location>
</feature>
<dbReference type="Pfam" id="PF17678">
    <property type="entry name" value="Glyco_hydro_92N"/>
    <property type="match status" value="1"/>
</dbReference>
<keyword evidence="5" id="KW-0326">Glycosidase</keyword>
<dbReference type="InterPro" id="IPR013783">
    <property type="entry name" value="Ig-like_fold"/>
</dbReference>
<dbReference type="InterPro" id="IPR005887">
    <property type="entry name" value="GH92_a_mannosidase_put"/>
</dbReference>
<protein>
    <submittedName>
        <fullName evidence="5">GH92 family glycosyl hydrolase</fullName>
        <ecNumber evidence="5">3.2.1.-</ecNumber>
    </submittedName>
</protein>
<proteinExistence type="predicted"/>
<dbReference type="Gene3D" id="2.70.98.10">
    <property type="match status" value="1"/>
</dbReference>
<evidence type="ECO:0000259" key="4">
    <source>
        <dbReference type="Pfam" id="PF17678"/>
    </source>
</evidence>
<dbReference type="PANTHER" id="PTHR12143:SF39">
    <property type="entry name" value="SECRETED PROTEIN"/>
    <property type="match status" value="1"/>
</dbReference>
<reference evidence="5 6" key="1">
    <citation type="submission" date="2024-09" db="EMBL/GenBank/DDBJ databases">
        <authorList>
            <person name="Sun Q."/>
            <person name="Mori K."/>
        </authorList>
    </citation>
    <scope>NUCLEOTIDE SEQUENCE [LARGE SCALE GENOMIC DNA]</scope>
    <source>
        <strain evidence="5 6">JCM 1334</strain>
    </source>
</reference>
<keyword evidence="1" id="KW-0472">Membrane</keyword>
<keyword evidence="2" id="KW-0732">Signal</keyword>
<keyword evidence="5" id="KW-0378">Hydrolase</keyword>
<dbReference type="Gene3D" id="3.30.2080.10">
    <property type="entry name" value="GH92 mannosidase domain"/>
    <property type="match status" value="1"/>
</dbReference>
<comment type="caution">
    <text evidence="5">The sequence shown here is derived from an EMBL/GenBank/DDBJ whole genome shotgun (WGS) entry which is preliminary data.</text>
</comment>
<gene>
    <name evidence="5" type="ORF">ACFFP1_13130</name>
</gene>